<name>A0ABV7CJ70_9GAMM</name>
<keyword evidence="1" id="KW-0812">Transmembrane</keyword>
<organism evidence="2 3">
    <name type="scientific">Pseudoalteromonas fenneropenaei</name>
    <dbReference type="NCBI Taxonomy" id="1737459"/>
    <lineage>
        <taxon>Bacteria</taxon>
        <taxon>Pseudomonadati</taxon>
        <taxon>Pseudomonadota</taxon>
        <taxon>Gammaproteobacteria</taxon>
        <taxon>Alteromonadales</taxon>
        <taxon>Pseudoalteromonadaceae</taxon>
        <taxon>Pseudoalteromonas</taxon>
    </lineage>
</organism>
<evidence type="ECO:0000256" key="1">
    <source>
        <dbReference type="SAM" id="Phobius"/>
    </source>
</evidence>
<protein>
    <submittedName>
        <fullName evidence="2">Uncharacterized protein</fullName>
    </submittedName>
</protein>
<reference evidence="3" key="1">
    <citation type="journal article" date="2019" name="Int. J. Syst. Evol. Microbiol.">
        <title>The Global Catalogue of Microorganisms (GCM) 10K type strain sequencing project: providing services to taxonomists for standard genome sequencing and annotation.</title>
        <authorList>
            <consortium name="The Broad Institute Genomics Platform"/>
            <consortium name="The Broad Institute Genome Sequencing Center for Infectious Disease"/>
            <person name="Wu L."/>
            <person name="Ma J."/>
        </authorList>
    </citation>
    <scope>NUCLEOTIDE SEQUENCE [LARGE SCALE GENOMIC DNA]</scope>
    <source>
        <strain evidence="3">KCTC 42730</strain>
    </source>
</reference>
<dbReference type="EMBL" id="JBHRSD010000014">
    <property type="protein sequence ID" value="MFC3032558.1"/>
    <property type="molecule type" value="Genomic_DNA"/>
</dbReference>
<keyword evidence="1" id="KW-0472">Membrane</keyword>
<accession>A0ABV7CJ70</accession>
<proteinExistence type="predicted"/>
<comment type="caution">
    <text evidence="2">The sequence shown here is derived from an EMBL/GenBank/DDBJ whole genome shotgun (WGS) entry which is preliminary data.</text>
</comment>
<feature type="transmembrane region" description="Helical" evidence="1">
    <location>
        <begin position="12"/>
        <end position="28"/>
    </location>
</feature>
<evidence type="ECO:0000313" key="3">
    <source>
        <dbReference type="Proteomes" id="UP001595453"/>
    </source>
</evidence>
<gene>
    <name evidence="2" type="ORF">ACFOEE_08510</name>
</gene>
<dbReference type="RefSeq" id="WP_377123183.1">
    <property type="nucleotide sequence ID" value="NZ_JBHRSD010000014.1"/>
</dbReference>
<keyword evidence="1" id="KW-1133">Transmembrane helix</keyword>
<evidence type="ECO:0000313" key="2">
    <source>
        <dbReference type="EMBL" id="MFC3032558.1"/>
    </source>
</evidence>
<dbReference type="Proteomes" id="UP001595453">
    <property type="component" value="Unassembled WGS sequence"/>
</dbReference>
<sequence length="155" mass="18197">MNTFKRLFDRYKYWLNAFLLVLPAWYFYQTLNPKFPEALTAQTIGEFTIVPMPLDERAPYRHDGLYVKDFLFMFNQGEVDNIRQAYVNIGAQALSLNEFRSYELGILHGTKHGQHVHALTSQTFNSEDKIWLTIETWNGEVLQTAWPLPTQFLES</sequence>
<keyword evidence="3" id="KW-1185">Reference proteome</keyword>